<reference evidence="4 5" key="1">
    <citation type="submission" date="2018-01" db="EMBL/GenBank/DDBJ databases">
        <title>Metagenomic assembled genomes from two thermal pools in the Uzon Caldera, Kamchatka, Russia.</title>
        <authorList>
            <person name="Wilkins L."/>
            <person name="Ettinger C."/>
        </authorList>
    </citation>
    <scope>NUCLEOTIDE SEQUENCE [LARGE SCALE GENOMIC DNA]</scope>
    <source>
        <strain evidence="4">ZAV-07</strain>
    </source>
</reference>
<dbReference type="Proteomes" id="UP000237040">
    <property type="component" value="Unassembled WGS sequence"/>
</dbReference>
<feature type="domain" description="NodB homology" evidence="3">
    <location>
        <begin position="136"/>
        <end position="299"/>
    </location>
</feature>
<proteinExistence type="predicted"/>
<dbReference type="PANTHER" id="PTHR34216">
    <property type="match status" value="1"/>
</dbReference>
<evidence type="ECO:0000256" key="1">
    <source>
        <dbReference type="ARBA" id="ARBA00022729"/>
    </source>
</evidence>
<dbReference type="Pfam" id="PF01522">
    <property type="entry name" value="Polysacc_deac_1"/>
    <property type="match status" value="1"/>
</dbReference>
<keyword evidence="1" id="KW-0732">Signal</keyword>
<dbReference type="SUPFAM" id="SSF88713">
    <property type="entry name" value="Glycoside hydrolase/deacetylase"/>
    <property type="match status" value="1"/>
</dbReference>
<organism evidence="4 5">
    <name type="scientific">Caldisericum exile</name>
    <dbReference type="NCBI Taxonomy" id="693075"/>
    <lineage>
        <taxon>Bacteria</taxon>
        <taxon>Pseudomonadati</taxon>
        <taxon>Caldisericota/Cryosericota group</taxon>
        <taxon>Caldisericota</taxon>
        <taxon>Caldisericia</taxon>
        <taxon>Caldisericales</taxon>
        <taxon>Caldisericaceae</taxon>
        <taxon>Caldisericum</taxon>
    </lineage>
</organism>
<accession>A0A2J6WE79</accession>
<dbReference type="GO" id="GO:0005975">
    <property type="term" value="P:carbohydrate metabolic process"/>
    <property type="evidence" value="ECO:0007669"/>
    <property type="project" value="InterPro"/>
</dbReference>
<gene>
    <name evidence="4" type="ORF">C0189_03495</name>
</gene>
<name>A0A2J6WE79_9BACT</name>
<evidence type="ECO:0000313" key="5">
    <source>
        <dbReference type="Proteomes" id="UP000237040"/>
    </source>
</evidence>
<dbReference type="Gene3D" id="3.20.20.370">
    <property type="entry name" value="Glycoside hydrolase/deacetylase"/>
    <property type="match status" value="1"/>
</dbReference>
<dbReference type="InterPro" id="IPR051398">
    <property type="entry name" value="Polysacch_Deacetylase"/>
</dbReference>
<dbReference type="CDD" id="cd10918">
    <property type="entry name" value="CE4_NodB_like_5s_6s"/>
    <property type="match status" value="1"/>
</dbReference>
<comment type="caution">
    <text evidence="4">The sequence shown here is derived from an EMBL/GenBank/DDBJ whole genome shotgun (WGS) entry which is preliminary data.</text>
</comment>
<dbReference type="InterPro" id="IPR002509">
    <property type="entry name" value="NODB_dom"/>
</dbReference>
<keyword evidence="2" id="KW-0472">Membrane</keyword>
<keyword evidence="2" id="KW-1133">Transmembrane helix</keyword>
<evidence type="ECO:0000313" key="4">
    <source>
        <dbReference type="EMBL" id="PMP67266.1"/>
    </source>
</evidence>
<dbReference type="PROSITE" id="PS51677">
    <property type="entry name" value="NODB"/>
    <property type="match status" value="1"/>
</dbReference>
<feature type="transmembrane region" description="Helical" evidence="2">
    <location>
        <begin position="7"/>
        <end position="26"/>
    </location>
</feature>
<dbReference type="PANTHER" id="PTHR34216:SF7">
    <property type="entry name" value="POLY-BETA-1,6-N-ACETYL-D-GLUCOSAMINE N-DEACETYLASE"/>
    <property type="match status" value="1"/>
</dbReference>
<evidence type="ECO:0000259" key="3">
    <source>
        <dbReference type="PROSITE" id="PS51677"/>
    </source>
</evidence>
<keyword evidence="2" id="KW-0812">Transmembrane</keyword>
<evidence type="ECO:0000256" key="2">
    <source>
        <dbReference type="SAM" id="Phobius"/>
    </source>
</evidence>
<dbReference type="EMBL" id="PNIL01000052">
    <property type="protein sequence ID" value="PMP67266.1"/>
    <property type="molecule type" value="Genomic_DNA"/>
</dbReference>
<dbReference type="InterPro" id="IPR011330">
    <property type="entry name" value="Glyco_hydro/deAcase_b/a-brl"/>
</dbReference>
<dbReference type="AlphaFoldDB" id="A0A2J6WE79"/>
<sequence length="299" mass="34652">MKKEIEIVLITFLVFVLVFIFSVYYVSEENKEAISESAVKYETYIHSKDVWEPAANTHKITRTKKYLEQGVSYVPILMFHNVFPVPQNASELTKSFTIDPKLFESMMDYLHKNGFTPITLKELNEIWKGNLPYPKKPIVLTFDDGDKGVYEYAYPILKKYNFHFVIFLITKYTGMHTNFYMSKDEVKEMLDSGLCEVGTHTRDHVNLKRSPILTKIYEIKACTNDVKRLLNYTPTSFCYPFGGFDRDSKEILKAYGYTMAATEIPGLANLKDDPLLLPRIKIDGRENLQAFINKVNLKP</sequence>
<dbReference type="GO" id="GO:0016810">
    <property type="term" value="F:hydrolase activity, acting on carbon-nitrogen (but not peptide) bonds"/>
    <property type="evidence" value="ECO:0007669"/>
    <property type="project" value="InterPro"/>
</dbReference>
<protein>
    <submittedName>
        <fullName evidence="4">Polysaccharide deacetylase</fullName>
    </submittedName>
</protein>